<gene>
    <name evidence="1" type="ORF">WM40_26680</name>
</gene>
<name>A0A0F5JT68_9BURK</name>
<dbReference type="STRING" id="28092.WM40_26680"/>
<evidence type="ECO:0000313" key="2">
    <source>
        <dbReference type="Proteomes" id="UP000033618"/>
    </source>
</evidence>
<protein>
    <submittedName>
        <fullName evidence="1">Uncharacterized protein</fullName>
    </submittedName>
</protein>
<dbReference type="Proteomes" id="UP000033618">
    <property type="component" value="Unassembled WGS sequence"/>
</dbReference>
<sequence length="84" mass="9552">MQYEPRQRCSRQSKTRVVRVDNQNGNVLMAIWLKRGADSEMIRSADRDVRETVEKTLADIEKRGDAALRDLSINSINSIAMTTA</sequence>
<comment type="caution">
    <text evidence="1">The sequence shown here is derived from an EMBL/GenBank/DDBJ whole genome shotgun (WGS) entry which is preliminary data.</text>
</comment>
<organism evidence="1 2">
    <name type="scientific">Robbsia andropogonis</name>
    <dbReference type="NCBI Taxonomy" id="28092"/>
    <lineage>
        <taxon>Bacteria</taxon>
        <taxon>Pseudomonadati</taxon>
        <taxon>Pseudomonadota</taxon>
        <taxon>Betaproteobacteria</taxon>
        <taxon>Burkholderiales</taxon>
        <taxon>Burkholderiaceae</taxon>
        <taxon>Robbsia</taxon>
    </lineage>
</organism>
<accession>A0A0F5JT68</accession>
<dbReference type="EMBL" id="LAQU01000152">
    <property type="protein sequence ID" value="KKB60864.1"/>
    <property type="molecule type" value="Genomic_DNA"/>
</dbReference>
<evidence type="ECO:0000313" key="1">
    <source>
        <dbReference type="EMBL" id="KKB60864.1"/>
    </source>
</evidence>
<dbReference type="PATRIC" id="fig|28092.6.peg.6310"/>
<reference evidence="1 2" key="1">
    <citation type="submission" date="2015-03" db="EMBL/GenBank/DDBJ databases">
        <title>Draft Genome Sequence of Burkholderia andropogonis type strain ICMP2807, isolated from Sorghum bicolor.</title>
        <authorList>
            <person name="Lopes-Santos L."/>
            <person name="Castro D.B."/>
            <person name="Ottoboni L.M."/>
            <person name="Park D."/>
            <person name="Weirc B.S."/>
            <person name="Destefano S.A."/>
        </authorList>
    </citation>
    <scope>NUCLEOTIDE SEQUENCE [LARGE SCALE GENOMIC DNA]</scope>
    <source>
        <strain evidence="1 2">ICMP2807</strain>
    </source>
</reference>
<keyword evidence="2" id="KW-1185">Reference proteome</keyword>
<dbReference type="AlphaFoldDB" id="A0A0F5JT68"/>
<proteinExistence type="predicted"/>